<dbReference type="EMBL" id="FPHZ01000131">
    <property type="protein sequence ID" value="SFV88124.1"/>
    <property type="molecule type" value="Genomic_DNA"/>
</dbReference>
<dbReference type="AlphaFoldDB" id="A0A1W1E2D1"/>
<organism evidence="1">
    <name type="scientific">hydrothermal vent metagenome</name>
    <dbReference type="NCBI Taxonomy" id="652676"/>
    <lineage>
        <taxon>unclassified sequences</taxon>
        <taxon>metagenomes</taxon>
        <taxon>ecological metagenomes</taxon>
    </lineage>
</organism>
<accession>A0A1W1E2D1</accession>
<proteinExistence type="predicted"/>
<evidence type="ECO:0000313" key="1">
    <source>
        <dbReference type="EMBL" id="SFV88124.1"/>
    </source>
</evidence>
<sequence length="99" mass="11325">MKAPKTGRFERITESIDAYNHKEAVCVKQVASSKDYGVKRDGQYAIFEIYGMSCIHPANSNIGIFIQLSRKAPWNQKQVLFNQWGQALLNSVIFKPYKI</sequence>
<name>A0A1W1E2D1_9ZZZZ</name>
<reference evidence="1" key="1">
    <citation type="submission" date="2016-10" db="EMBL/GenBank/DDBJ databases">
        <authorList>
            <person name="de Groot N.N."/>
        </authorList>
    </citation>
    <scope>NUCLEOTIDE SEQUENCE</scope>
</reference>
<gene>
    <name evidence="1" type="ORF">MNB_SUP05-SYMBIONT-5-689</name>
</gene>
<protein>
    <submittedName>
        <fullName evidence="1">Uncharacterized protein</fullName>
    </submittedName>
</protein>